<reference evidence="2 3" key="1">
    <citation type="submission" date="2020-01" db="EMBL/GenBank/DDBJ databases">
        <authorList>
            <consortium name="DOE Joint Genome Institute"/>
            <person name="Haridas S."/>
            <person name="Albert R."/>
            <person name="Binder M."/>
            <person name="Bloem J."/>
            <person name="Labutti K."/>
            <person name="Salamov A."/>
            <person name="Andreopoulos B."/>
            <person name="Baker S.E."/>
            <person name="Barry K."/>
            <person name="Bills G."/>
            <person name="Bluhm B.H."/>
            <person name="Cannon C."/>
            <person name="Castanera R."/>
            <person name="Culley D.E."/>
            <person name="Daum C."/>
            <person name="Ezra D."/>
            <person name="Gonzalez J.B."/>
            <person name="Henrissat B."/>
            <person name="Kuo A."/>
            <person name="Liang C."/>
            <person name="Lipzen A."/>
            <person name="Lutzoni F."/>
            <person name="Magnuson J."/>
            <person name="Mondo S."/>
            <person name="Nolan M."/>
            <person name="Ohm R."/>
            <person name="Pangilinan J."/>
            <person name="Park H.-J.H."/>
            <person name="Ramirez L."/>
            <person name="Alfaro M."/>
            <person name="Sun H."/>
            <person name="Tritt A."/>
            <person name="Yoshinaga Y."/>
            <person name="Zwiers L.-H.L."/>
            <person name="Turgeon B.G."/>
            <person name="Goodwin S.B."/>
            <person name="Spatafora J.W."/>
            <person name="Crous P.W."/>
            <person name="Grigoriev I.V."/>
        </authorList>
    </citation>
    <scope>NUCLEOTIDE SEQUENCE [LARGE SCALE GENOMIC DNA]</scope>
    <source>
        <strain evidence="2 3">CBS 611.86</strain>
    </source>
</reference>
<dbReference type="InterPro" id="IPR016181">
    <property type="entry name" value="Acyl_CoA_acyltransferase"/>
</dbReference>
<dbReference type="PANTHER" id="PTHR43441:SF11">
    <property type="entry name" value="RIBOSOMAL-PROTEIN-SERINE ACETYLTRANSFERASE"/>
    <property type="match status" value="1"/>
</dbReference>
<name>A0A7C8MB40_9PLEO</name>
<proteinExistence type="predicted"/>
<dbReference type="AlphaFoldDB" id="A0A7C8MB40"/>
<keyword evidence="3" id="KW-1185">Reference proteome</keyword>
<comment type="caution">
    <text evidence="2">The sequence shown here is derived from an EMBL/GenBank/DDBJ whole genome shotgun (WGS) entry which is preliminary data.</text>
</comment>
<dbReference type="GO" id="GO:1990189">
    <property type="term" value="F:protein N-terminal-serine acetyltransferase activity"/>
    <property type="evidence" value="ECO:0007669"/>
    <property type="project" value="TreeGrafter"/>
</dbReference>
<dbReference type="InterPro" id="IPR000182">
    <property type="entry name" value="GNAT_dom"/>
</dbReference>
<dbReference type="Proteomes" id="UP000481861">
    <property type="component" value="Unassembled WGS sequence"/>
</dbReference>
<dbReference type="Pfam" id="PF13302">
    <property type="entry name" value="Acetyltransf_3"/>
    <property type="match status" value="1"/>
</dbReference>
<organism evidence="2 3">
    <name type="scientific">Massariosphaeria phaeospora</name>
    <dbReference type="NCBI Taxonomy" id="100035"/>
    <lineage>
        <taxon>Eukaryota</taxon>
        <taxon>Fungi</taxon>
        <taxon>Dikarya</taxon>
        <taxon>Ascomycota</taxon>
        <taxon>Pezizomycotina</taxon>
        <taxon>Dothideomycetes</taxon>
        <taxon>Pleosporomycetidae</taxon>
        <taxon>Pleosporales</taxon>
        <taxon>Pleosporales incertae sedis</taxon>
        <taxon>Massariosphaeria</taxon>
    </lineage>
</organism>
<evidence type="ECO:0000259" key="1">
    <source>
        <dbReference type="PROSITE" id="PS51186"/>
    </source>
</evidence>
<accession>A0A7C8MB40</accession>
<dbReference type="GO" id="GO:0008999">
    <property type="term" value="F:protein-N-terminal-alanine acetyltransferase activity"/>
    <property type="evidence" value="ECO:0007669"/>
    <property type="project" value="TreeGrafter"/>
</dbReference>
<dbReference type="GO" id="GO:0005737">
    <property type="term" value="C:cytoplasm"/>
    <property type="evidence" value="ECO:0007669"/>
    <property type="project" value="TreeGrafter"/>
</dbReference>
<keyword evidence="2" id="KW-0808">Transferase</keyword>
<dbReference type="InterPro" id="IPR051908">
    <property type="entry name" value="Ribosomal_N-acetyltransferase"/>
</dbReference>
<keyword evidence="2" id="KW-0012">Acyltransferase</keyword>
<sequence length="216" mass="23765">MAAQLSSIPDTPLPPPILTTPRLHIRPMHPQDAPSMQHHAAPYSITRYMTLAFAHPYTLAHATTWITLNLTSALPNYIISEAATPHIIIGGIGFKRGADVSAHTAEIGYWLGEPFWGRGYTTEALAAVTAWGFAEMQGLRRVWAGVFEGNDASGRCLEKCGYRREGVMRGHVEKGGEVMDLHVFGLTKADWEEDRRREEGIVGRIDGIGLGGYLEE</sequence>
<dbReference type="Gene3D" id="3.40.630.30">
    <property type="match status" value="1"/>
</dbReference>
<protein>
    <submittedName>
        <fullName evidence="2">Acyl-CoA N-acyltransferase</fullName>
    </submittedName>
</protein>
<feature type="domain" description="N-acetyltransferase" evidence="1">
    <location>
        <begin position="23"/>
        <end position="184"/>
    </location>
</feature>
<dbReference type="SUPFAM" id="SSF55729">
    <property type="entry name" value="Acyl-CoA N-acyltransferases (Nat)"/>
    <property type="match status" value="1"/>
</dbReference>
<dbReference type="PROSITE" id="PS51186">
    <property type="entry name" value="GNAT"/>
    <property type="match status" value="1"/>
</dbReference>
<evidence type="ECO:0000313" key="3">
    <source>
        <dbReference type="Proteomes" id="UP000481861"/>
    </source>
</evidence>
<gene>
    <name evidence="2" type="ORF">BDV95DRAFT_572911</name>
</gene>
<evidence type="ECO:0000313" key="2">
    <source>
        <dbReference type="EMBL" id="KAF2870943.1"/>
    </source>
</evidence>
<dbReference type="EMBL" id="JAADJZ010000012">
    <property type="protein sequence ID" value="KAF2870943.1"/>
    <property type="molecule type" value="Genomic_DNA"/>
</dbReference>
<dbReference type="OrthoDB" id="630895at2759"/>
<dbReference type="PANTHER" id="PTHR43441">
    <property type="entry name" value="RIBOSOMAL-PROTEIN-SERINE ACETYLTRANSFERASE"/>
    <property type="match status" value="1"/>
</dbReference>